<gene>
    <name evidence="1" type="ORF">EW146_g4340</name>
</gene>
<reference evidence="1 2" key="1">
    <citation type="submission" date="2019-02" db="EMBL/GenBank/DDBJ databases">
        <title>Genome sequencing of the rare red list fungi Bondarzewia mesenterica.</title>
        <authorList>
            <person name="Buettner E."/>
            <person name="Kellner H."/>
        </authorList>
    </citation>
    <scope>NUCLEOTIDE SEQUENCE [LARGE SCALE GENOMIC DNA]</scope>
    <source>
        <strain evidence="1 2">DSM 108281</strain>
    </source>
</reference>
<name>A0A4S4LWP7_9AGAM</name>
<dbReference type="AlphaFoldDB" id="A0A4S4LWP7"/>
<organism evidence="1 2">
    <name type="scientific">Bondarzewia mesenterica</name>
    <dbReference type="NCBI Taxonomy" id="1095465"/>
    <lineage>
        <taxon>Eukaryota</taxon>
        <taxon>Fungi</taxon>
        <taxon>Dikarya</taxon>
        <taxon>Basidiomycota</taxon>
        <taxon>Agaricomycotina</taxon>
        <taxon>Agaricomycetes</taxon>
        <taxon>Russulales</taxon>
        <taxon>Bondarzewiaceae</taxon>
        <taxon>Bondarzewia</taxon>
    </lineage>
</organism>
<evidence type="ECO:0000313" key="2">
    <source>
        <dbReference type="Proteomes" id="UP000310158"/>
    </source>
</evidence>
<comment type="caution">
    <text evidence="1">The sequence shown here is derived from an EMBL/GenBank/DDBJ whole genome shotgun (WGS) entry which is preliminary data.</text>
</comment>
<proteinExistence type="predicted"/>
<dbReference type="EMBL" id="SGPL01000166">
    <property type="protein sequence ID" value="THH16268.1"/>
    <property type="molecule type" value="Genomic_DNA"/>
</dbReference>
<dbReference type="Proteomes" id="UP000310158">
    <property type="component" value="Unassembled WGS sequence"/>
</dbReference>
<keyword evidence="2" id="KW-1185">Reference proteome</keyword>
<evidence type="ECO:0000313" key="1">
    <source>
        <dbReference type="EMBL" id="THH16268.1"/>
    </source>
</evidence>
<sequence>MPSLPRRFHAWSGLEMHWLYTFRPNLLVHYSADRPGRTPSSRRSGPYILSSIHERKNYRHIRVNGPWSTATSHLTCFPSFLYLTMTAPPDLKHEDDPSDIYIHPGRVSSSCLGSLTYCLPFSSASGRPRPHTIPDPVSIHRLVGYNNLRVAIGIQA</sequence>
<protein>
    <submittedName>
        <fullName evidence="1">Uncharacterized protein</fullName>
    </submittedName>
</protein>
<accession>A0A4S4LWP7</accession>